<reference evidence="7" key="1">
    <citation type="journal article" date="2004" name="Nature">
        <title>Genome duplication in the teleost fish Tetraodon nigroviridis reveals the early vertebrate proto-karyotype.</title>
        <authorList>
            <person name="Jaillon O."/>
            <person name="Aury J.-M."/>
            <person name="Brunet F."/>
            <person name="Petit J.-L."/>
            <person name="Stange-Thomann N."/>
            <person name="Mauceli E."/>
            <person name="Bouneau L."/>
            <person name="Fischer C."/>
            <person name="Ozouf-Costaz C."/>
            <person name="Bernot A."/>
            <person name="Nicaud S."/>
            <person name="Jaffe D."/>
            <person name="Fisher S."/>
            <person name="Lutfalla G."/>
            <person name="Dossat C."/>
            <person name="Segurens B."/>
            <person name="Dasilva C."/>
            <person name="Salanoubat M."/>
            <person name="Levy M."/>
            <person name="Boudet N."/>
            <person name="Castellano S."/>
            <person name="Anthouard V."/>
            <person name="Jubin C."/>
            <person name="Castelli V."/>
            <person name="Katinka M."/>
            <person name="Vacherie B."/>
            <person name="Biemont C."/>
            <person name="Skalli Z."/>
            <person name="Cattolico L."/>
            <person name="Poulain J."/>
            <person name="De Berardinis V."/>
            <person name="Cruaud C."/>
            <person name="Duprat S."/>
            <person name="Brottier P."/>
            <person name="Coutanceau J.-P."/>
            <person name="Gouzy J."/>
            <person name="Parra G."/>
            <person name="Lardier G."/>
            <person name="Chapple C."/>
            <person name="McKernan K.J."/>
            <person name="McEwan P."/>
            <person name="Bosak S."/>
            <person name="Kellis M."/>
            <person name="Volff J.-N."/>
            <person name="Guigo R."/>
            <person name="Zody M.C."/>
            <person name="Mesirov J."/>
            <person name="Lindblad-Toh K."/>
            <person name="Birren B."/>
            <person name="Nusbaum C."/>
            <person name="Kahn D."/>
            <person name="Robinson-Rechavi M."/>
            <person name="Laudet V."/>
            <person name="Schachter V."/>
            <person name="Quetier F."/>
            <person name="Saurin W."/>
            <person name="Scarpelli C."/>
            <person name="Wincker P."/>
            <person name="Lander E.S."/>
            <person name="Weissenbach J."/>
            <person name="Roest Crollius H."/>
        </authorList>
    </citation>
    <scope>NUCLEOTIDE SEQUENCE [LARGE SCALE GENOMIC DNA]</scope>
</reference>
<dbReference type="Gene3D" id="2.10.25.10">
    <property type="entry name" value="Laminin"/>
    <property type="match status" value="1"/>
</dbReference>
<dbReference type="PROSITE" id="PS00022">
    <property type="entry name" value="EGF_1"/>
    <property type="match status" value="1"/>
</dbReference>
<evidence type="ECO:0000256" key="3">
    <source>
        <dbReference type="ARBA" id="ARBA00022737"/>
    </source>
</evidence>
<dbReference type="PROSITE" id="PS00010">
    <property type="entry name" value="ASX_HYDROXYL"/>
    <property type="match status" value="1"/>
</dbReference>
<dbReference type="OrthoDB" id="283575at2759"/>
<dbReference type="InterPro" id="IPR018097">
    <property type="entry name" value="EGF_Ca-bd_CS"/>
</dbReference>
<feature type="non-terminal residue" evidence="7">
    <location>
        <position position="1"/>
    </location>
</feature>
<dbReference type="InterPro" id="IPR001881">
    <property type="entry name" value="EGF-like_Ca-bd_dom"/>
</dbReference>
<evidence type="ECO:0000256" key="5">
    <source>
        <dbReference type="PROSITE-ProRule" id="PRU00076"/>
    </source>
</evidence>
<dbReference type="PROSITE" id="PS01186">
    <property type="entry name" value="EGF_2"/>
    <property type="match status" value="1"/>
</dbReference>
<keyword evidence="2" id="KW-0732">Signal</keyword>
<reference evidence="7" key="2">
    <citation type="submission" date="2004-02" db="EMBL/GenBank/DDBJ databases">
        <authorList>
            <consortium name="Genoscope"/>
            <consortium name="Whitehead Institute Centre for Genome Research"/>
        </authorList>
    </citation>
    <scope>NUCLEOTIDE SEQUENCE</scope>
</reference>
<dbReference type="SMART" id="SM00179">
    <property type="entry name" value="EGF_CA"/>
    <property type="match status" value="1"/>
</dbReference>
<feature type="disulfide bond" evidence="5">
    <location>
        <begin position="27"/>
        <end position="36"/>
    </location>
</feature>
<feature type="non-terminal residue" evidence="7">
    <location>
        <position position="44"/>
    </location>
</feature>
<dbReference type="SUPFAM" id="SSF57196">
    <property type="entry name" value="EGF/Laminin"/>
    <property type="match status" value="1"/>
</dbReference>
<dbReference type="CDD" id="cd00054">
    <property type="entry name" value="EGF_CA"/>
    <property type="match status" value="1"/>
</dbReference>
<gene>
    <name evidence="7" type="ORF">GSTENG00017665001</name>
</gene>
<name>Q4SIJ4_TETNG</name>
<organism evidence="7">
    <name type="scientific">Tetraodon nigroviridis</name>
    <name type="common">Spotted green pufferfish</name>
    <name type="synonym">Chelonodon nigroviridis</name>
    <dbReference type="NCBI Taxonomy" id="99883"/>
    <lineage>
        <taxon>Eukaryota</taxon>
        <taxon>Metazoa</taxon>
        <taxon>Chordata</taxon>
        <taxon>Craniata</taxon>
        <taxon>Vertebrata</taxon>
        <taxon>Euteleostomi</taxon>
        <taxon>Actinopterygii</taxon>
        <taxon>Neopterygii</taxon>
        <taxon>Teleostei</taxon>
        <taxon>Neoteleostei</taxon>
        <taxon>Acanthomorphata</taxon>
        <taxon>Eupercaria</taxon>
        <taxon>Tetraodontiformes</taxon>
        <taxon>Tetradontoidea</taxon>
        <taxon>Tetraodontidae</taxon>
        <taxon>Tetraodon</taxon>
    </lineage>
</organism>
<dbReference type="KEGG" id="tng:GSTEN00017665G001"/>
<feature type="domain" description="EGF-like" evidence="6">
    <location>
        <begin position="1"/>
        <end position="37"/>
    </location>
</feature>
<sequence>DINECVSSPCLNGGTCVDEVNQFSCVCSKGWSGPTCQTPLPTCK</sequence>
<keyword evidence="4 5" id="KW-1015">Disulfide bond</keyword>
<dbReference type="Pfam" id="PF00008">
    <property type="entry name" value="EGF"/>
    <property type="match status" value="1"/>
</dbReference>
<keyword evidence="1 5" id="KW-0245">EGF-like domain</keyword>
<keyword evidence="3" id="KW-0677">Repeat</keyword>
<dbReference type="InterPro" id="IPR000742">
    <property type="entry name" value="EGF"/>
</dbReference>
<dbReference type="PANTHER" id="PTHR12916:SF4">
    <property type="entry name" value="UNINFLATABLE, ISOFORM C"/>
    <property type="match status" value="1"/>
</dbReference>
<dbReference type="PROSITE" id="PS01187">
    <property type="entry name" value="EGF_CA"/>
    <property type="match status" value="1"/>
</dbReference>
<dbReference type="AlphaFoldDB" id="Q4SIJ4"/>
<protein>
    <submittedName>
        <fullName evidence="7">Chromosome 5 SCAF14581, whole genome shotgun sequence</fullName>
    </submittedName>
</protein>
<evidence type="ECO:0000256" key="4">
    <source>
        <dbReference type="ARBA" id="ARBA00023157"/>
    </source>
</evidence>
<accession>Q4SIJ4</accession>
<dbReference type="SMART" id="SM00181">
    <property type="entry name" value="EGF"/>
    <property type="match status" value="1"/>
</dbReference>
<dbReference type="InterPro" id="IPR000152">
    <property type="entry name" value="EGF-type_Asp/Asn_hydroxyl_site"/>
</dbReference>
<dbReference type="FunFam" id="2.10.25.10:FF:000638">
    <property type="entry name" value="Uncharacterized protein, isoform A"/>
    <property type="match status" value="1"/>
</dbReference>
<dbReference type="GO" id="GO:0005509">
    <property type="term" value="F:calcium ion binding"/>
    <property type="evidence" value="ECO:0007669"/>
    <property type="project" value="InterPro"/>
</dbReference>
<evidence type="ECO:0000256" key="1">
    <source>
        <dbReference type="ARBA" id="ARBA00022536"/>
    </source>
</evidence>
<dbReference type="GO" id="GO:0007219">
    <property type="term" value="P:Notch signaling pathway"/>
    <property type="evidence" value="ECO:0007669"/>
    <property type="project" value="TreeGrafter"/>
</dbReference>
<dbReference type="PRINTS" id="PR00010">
    <property type="entry name" value="EGFBLOOD"/>
</dbReference>
<evidence type="ECO:0000259" key="6">
    <source>
        <dbReference type="PROSITE" id="PS50026"/>
    </source>
</evidence>
<dbReference type="PANTHER" id="PTHR12916">
    <property type="entry name" value="CYTOCHROME C OXIDASE POLYPEPTIDE VIC-2"/>
    <property type="match status" value="1"/>
</dbReference>
<dbReference type="PROSITE" id="PS50026">
    <property type="entry name" value="EGF_3"/>
    <property type="match status" value="1"/>
</dbReference>
<proteinExistence type="predicted"/>
<comment type="caution">
    <text evidence="5">Lacks conserved residue(s) required for the propagation of feature annotation.</text>
</comment>
<evidence type="ECO:0000256" key="2">
    <source>
        <dbReference type="ARBA" id="ARBA00022729"/>
    </source>
</evidence>
<dbReference type="GO" id="GO:0005112">
    <property type="term" value="F:Notch binding"/>
    <property type="evidence" value="ECO:0007669"/>
    <property type="project" value="TreeGrafter"/>
</dbReference>
<dbReference type="EMBL" id="CAAE01014581">
    <property type="protein sequence ID" value="CAF99538.1"/>
    <property type="molecule type" value="Genomic_DNA"/>
</dbReference>
<evidence type="ECO:0000313" key="7">
    <source>
        <dbReference type="EMBL" id="CAF99538.1"/>
    </source>
</evidence>